<dbReference type="FunFam" id="1.10.30.10:FF:000002">
    <property type="entry name" value="transcription factor Sox-2"/>
    <property type="match status" value="1"/>
</dbReference>
<proteinExistence type="predicted"/>
<feature type="region of interest" description="Disordered" evidence="7">
    <location>
        <begin position="61"/>
        <end position="164"/>
    </location>
</feature>
<dbReference type="Gene3D" id="1.10.30.10">
    <property type="entry name" value="High mobility group box domain"/>
    <property type="match status" value="1"/>
</dbReference>
<evidence type="ECO:0000259" key="8">
    <source>
        <dbReference type="PROSITE" id="PS50118"/>
    </source>
</evidence>
<evidence type="ECO:0000256" key="1">
    <source>
        <dbReference type="ARBA" id="ARBA00004123"/>
    </source>
</evidence>
<evidence type="ECO:0000256" key="5">
    <source>
        <dbReference type="ARBA" id="ARBA00023242"/>
    </source>
</evidence>
<keyword evidence="3 6" id="KW-0238">DNA-binding</keyword>
<dbReference type="GO" id="GO:0005634">
    <property type="term" value="C:nucleus"/>
    <property type="evidence" value="ECO:0007669"/>
    <property type="project" value="UniProtKB-SubCell"/>
</dbReference>
<evidence type="ECO:0000256" key="4">
    <source>
        <dbReference type="ARBA" id="ARBA00023163"/>
    </source>
</evidence>
<accession>A0A0V1AZB7</accession>
<dbReference type="EMBL" id="JYDH01000153">
    <property type="protein sequence ID" value="KRY30009.1"/>
    <property type="molecule type" value="Genomic_DNA"/>
</dbReference>
<keyword evidence="4" id="KW-0804">Transcription</keyword>
<reference evidence="9 10" key="1">
    <citation type="submission" date="2015-01" db="EMBL/GenBank/DDBJ databases">
        <title>Evolution of Trichinella species and genotypes.</title>
        <authorList>
            <person name="Korhonen P.K."/>
            <person name="Edoardo P."/>
            <person name="Giuseppe L.R."/>
            <person name="Gasser R.B."/>
        </authorList>
    </citation>
    <scope>NUCLEOTIDE SEQUENCE [LARGE SCALE GENOMIC DNA]</scope>
    <source>
        <strain evidence="9">ISS3</strain>
    </source>
</reference>
<evidence type="ECO:0000313" key="10">
    <source>
        <dbReference type="Proteomes" id="UP000054776"/>
    </source>
</evidence>
<dbReference type="InterPro" id="IPR036910">
    <property type="entry name" value="HMG_box_dom_sf"/>
</dbReference>
<organism evidence="9 10">
    <name type="scientific">Trichinella spiralis</name>
    <name type="common">Trichina worm</name>
    <dbReference type="NCBI Taxonomy" id="6334"/>
    <lineage>
        <taxon>Eukaryota</taxon>
        <taxon>Metazoa</taxon>
        <taxon>Ecdysozoa</taxon>
        <taxon>Nematoda</taxon>
        <taxon>Enoplea</taxon>
        <taxon>Dorylaimia</taxon>
        <taxon>Trichinellida</taxon>
        <taxon>Trichinellidae</taxon>
        <taxon>Trichinella</taxon>
    </lineage>
</organism>
<dbReference type="InParanoid" id="A0A0V1AZB7"/>
<dbReference type="PANTHER" id="PTHR10270:SF324">
    <property type="entry name" value="SOX DOMAIN-CONTAINING PROTEIN DICHAETE-RELATED"/>
    <property type="match status" value="1"/>
</dbReference>
<feature type="compositionally biased region" description="Polar residues" evidence="7">
    <location>
        <begin position="131"/>
        <end position="140"/>
    </location>
</feature>
<name>A0A0V1AZB7_TRISP</name>
<feature type="region of interest" description="Disordered" evidence="7">
    <location>
        <begin position="372"/>
        <end position="402"/>
    </location>
</feature>
<feature type="compositionally biased region" description="Polar residues" evidence="7">
    <location>
        <begin position="104"/>
        <end position="123"/>
    </location>
</feature>
<dbReference type="GO" id="GO:0000978">
    <property type="term" value="F:RNA polymerase II cis-regulatory region sequence-specific DNA binding"/>
    <property type="evidence" value="ECO:0007669"/>
    <property type="project" value="TreeGrafter"/>
</dbReference>
<evidence type="ECO:0000256" key="7">
    <source>
        <dbReference type="SAM" id="MobiDB-lite"/>
    </source>
</evidence>
<dbReference type="Pfam" id="PF12336">
    <property type="entry name" value="SOXp"/>
    <property type="match status" value="1"/>
</dbReference>
<dbReference type="CDD" id="cd01388">
    <property type="entry name" value="HMG-box_SoxB"/>
    <property type="match status" value="1"/>
</dbReference>
<dbReference type="AlphaFoldDB" id="A0A0V1AZB7"/>
<dbReference type="Proteomes" id="UP000054776">
    <property type="component" value="Unassembled WGS sequence"/>
</dbReference>
<evidence type="ECO:0000256" key="3">
    <source>
        <dbReference type="ARBA" id="ARBA00023125"/>
    </source>
</evidence>
<dbReference type="PANTHER" id="PTHR10270">
    <property type="entry name" value="SOX TRANSCRIPTION FACTOR"/>
    <property type="match status" value="1"/>
</dbReference>
<dbReference type="Pfam" id="PF00505">
    <property type="entry name" value="HMG_box"/>
    <property type="match status" value="1"/>
</dbReference>
<comment type="subcellular location">
    <subcellularLocation>
        <location evidence="1">Nucleus</location>
    </subcellularLocation>
</comment>
<dbReference type="OrthoDB" id="6247875at2759"/>
<feature type="domain" description="HMG box" evidence="8">
    <location>
        <begin position="161"/>
        <end position="229"/>
    </location>
</feature>
<dbReference type="PROSITE" id="PS50118">
    <property type="entry name" value="HMG_BOX_2"/>
    <property type="match status" value="1"/>
</dbReference>
<keyword evidence="5 6" id="KW-0539">Nucleus</keyword>
<keyword evidence="2" id="KW-0805">Transcription regulation</keyword>
<dbReference type="GO" id="GO:0007420">
    <property type="term" value="P:brain development"/>
    <property type="evidence" value="ECO:0007669"/>
    <property type="project" value="TreeGrafter"/>
</dbReference>
<dbReference type="GO" id="GO:0001228">
    <property type="term" value="F:DNA-binding transcription activator activity, RNA polymerase II-specific"/>
    <property type="evidence" value="ECO:0007669"/>
    <property type="project" value="TreeGrafter"/>
</dbReference>
<feature type="DNA-binding region" description="HMG box" evidence="6">
    <location>
        <begin position="161"/>
        <end position="229"/>
    </location>
</feature>
<dbReference type="InterPro" id="IPR050140">
    <property type="entry name" value="SRY-related_HMG-box_TF-like"/>
</dbReference>
<dbReference type="STRING" id="6334.A0A0V1AZB7"/>
<dbReference type="InterPro" id="IPR022097">
    <property type="entry name" value="SOX_fam"/>
</dbReference>
<dbReference type="InterPro" id="IPR009071">
    <property type="entry name" value="HMG_box_dom"/>
</dbReference>
<evidence type="ECO:0000313" key="9">
    <source>
        <dbReference type="EMBL" id="KRY30009.1"/>
    </source>
</evidence>
<protein>
    <submittedName>
        <fullName evidence="9">Transcription factor SOX-2</fullName>
    </submittedName>
</protein>
<comment type="caution">
    <text evidence="9">The sequence shown here is derived from an EMBL/GenBank/DDBJ whole genome shotgun (WGS) entry which is preliminary data.</text>
</comment>
<sequence length="533" mass="58086">MEDEASVEFCWKKTIATLKSIYEMDASSEQQLKAAAMAASLQLPLGGQSGQDLMSFGGMTVNGGSPYPSPGGGHHLGPSMSHLSYGHLPQQQSTSPPTIGVSMQAPTTPTSSSGPNNNASCSLQQQQQQQANSPQMIHNQSSGSGSSGGGSGSSNKKDDRVKRPMNAFMVWSRGQRRKMAQENPKMHNSEISKRLGLEWKNLSESEKRPFIDEAKRLRADHMKLHPDYKYRPRRKQKTLMKKDKFMGPTGLLGAAGLDPMKPAGHQQAVYQMTGYPMMSSSPPNGAYQIAAANFGTTTDPYHQQQVAAAYARYDPMTMAAMQHMQGMQSGPAPVPTSAYLNGSMAYHHSAPSGGGGYPGLSCSNPNTMAGSPYGAGSGTGQLVKSESISPPPPPSSAQMGGARRNDISDFINVYLQPTSADQQKLQYMSNMNAAMSSNVAWETNPYLLNKRHLKFACAYLNTQQSSPSGTPLKRPQDRNVLCIIVRYSLKWRSLVQYFFVLGKSIFLHFPSIWTQFIEILLGRFEMPIKSSIY</sequence>
<dbReference type="SMART" id="SM00398">
    <property type="entry name" value="HMG"/>
    <property type="match status" value="1"/>
</dbReference>
<dbReference type="SUPFAM" id="SSF47095">
    <property type="entry name" value="HMG-box"/>
    <property type="match status" value="1"/>
</dbReference>
<dbReference type="GO" id="GO:0000122">
    <property type="term" value="P:negative regulation of transcription by RNA polymerase II"/>
    <property type="evidence" value="ECO:0007669"/>
    <property type="project" value="TreeGrafter"/>
</dbReference>
<keyword evidence="10" id="KW-1185">Reference proteome</keyword>
<evidence type="ECO:0000256" key="6">
    <source>
        <dbReference type="PROSITE-ProRule" id="PRU00267"/>
    </source>
</evidence>
<evidence type="ECO:0000256" key="2">
    <source>
        <dbReference type="ARBA" id="ARBA00023015"/>
    </source>
</evidence>
<dbReference type="GO" id="GO:0030182">
    <property type="term" value="P:neuron differentiation"/>
    <property type="evidence" value="ECO:0007669"/>
    <property type="project" value="TreeGrafter"/>
</dbReference>
<gene>
    <name evidence="9" type="primary">SOX2</name>
    <name evidence="9" type="ORF">T01_14084</name>
</gene>